<reference evidence="2 3" key="1">
    <citation type="submission" date="2016-05" db="EMBL/GenBank/DDBJ databases">
        <title>A degradative enzymes factory behind the ericoid mycorrhizal symbiosis.</title>
        <authorList>
            <consortium name="DOE Joint Genome Institute"/>
            <person name="Martino E."/>
            <person name="Morin E."/>
            <person name="Grelet G."/>
            <person name="Kuo A."/>
            <person name="Kohler A."/>
            <person name="Daghino S."/>
            <person name="Barry K."/>
            <person name="Choi C."/>
            <person name="Cichocki N."/>
            <person name="Clum A."/>
            <person name="Copeland A."/>
            <person name="Hainaut M."/>
            <person name="Haridas S."/>
            <person name="Labutti K."/>
            <person name="Lindquist E."/>
            <person name="Lipzen A."/>
            <person name="Khouja H.-R."/>
            <person name="Murat C."/>
            <person name="Ohm R."/>
            <person name="Olson A."/>
            <person name="Spatafora J."/>
            <person name="Veneault-Fourrey C."/>
            <person name="Henrissat B."/>
            <person name="Grigoriev I."/>
            <person name="Martin F."/>
            <person name="Perotto S."/>
        </authorList>
    </citation>
    <scope>NUCLEOTIDE SEQUENCE [LARGE SCALE GENOMIC DNA]</scope>
    <source>
        <strain evidence="2 3">UAMH 7357</strain>
    </source>
</reference>
<evidence type="ECO:0000313" key="2">
    <source>
        <dbReference type="EMBL" id="PMD23452.1"/>
    </source>
</evidence>
<evidence type="ECO:0000259" key="1">
    <source>
        <dbReference type="Pfam" id="PF06985"/>
    </source>
</evidence>
<dbReference type="PANTHER" id="PTHR24148">
    <property type="entry name" value="ANKYRIN REPEAT DOMAIN-CONTAINING PROTEIN 39 HOMOLOG-RELATED"/>
    <property type="match status" value="1"/>
</dbReference>
<dbReference type="Pfam" id="PF06985">
    <property type="entry name" value="HET"/>
    <property type="match status" value="1"/>
</dbReference>
<gene>
    <name evidence="2" type="ORF">NA56DRAFT_71794</name>
</gene>
<organism evidence="2 3">
    <name type="scientific">Hyaloscypha hepaticicola</name>
    <dbReference type="NCBI Taxonomy" id="2082293"/>
    <lineage>
        <taxon>Eukaryota</taxon>
        <taxon>Fungi</taxon>
        <taxon>Dikarya</taxon>
        <taxon>Ascomycota</taxon>
        <taxon>Pezizomycotina</taxon>
        <taxon>Leotiomycetes</taxon>
        <taxon>Helotiales</taxon>
        <taxon>Hyaloscyphaceae</taxon>
        <taxon>Hyaloscypha</taxon>
    </lineage>
</organism>
<name>A0A2J6QB08_9HELO</name>
<feature type="domain" description="Heterokaryon incompatibility" evidence="1">
    <location>
        <begin position="61"/>
        <end position="103"/>
    </location>
</feature>
<accession>A0A2J6QB08</accession>
<dbReference type="InterPro" id="IPR010730">
    <property type="entry name" value="HET"/>
</dbReference>
<sequence length="144" mass="16456">MSESTNRAISPSPTIPQFHYTALNKPKEDLRLIRIDHGQHNEKLKCIMYTYTSDQWPYMTYQALLYTWGDGTRKAPISINGQDFLVTTNLEDALRHLRCSTHSYSAALCGISHEKISRDLPTSPKPLRPSKNQLLTEFINSFGL</sequence>
<proteinExistence type="predicted"/>
<dbReference type="EMBL" id="KZ613475">
    <property type="protein sequence ID" value="PMD23452.1"/>
    <property type="molecule type" value="Genomic_DNA"/>
</dbReference>
<evidence type="ECO:0000313" key="3">
    <source>
        <dbReference type="Proteomes" id="UP000235672"/>
    </source>
</evidence>
<keyword evidence="3" id="KW-1185">Reference proteome</keyword>
<dbReference type="Proteomes" id="UP000235672">
    <property type="component" value="Unassembled WGS sequence"/>
</dbReference>
<dbReference type="PANTHER" id="PTHR24148:SF64">
    <property type="entry name" value="HETEROKARYON INCOMPATIBILITY DOMAIN-CONTAINING PROTEIN"/>
    <property type="match status" value="1"/>
</dbReference>
<protein>
    <recommendedName>
        <fullName evidence="1">Heterokaryon incompatibility domain-containing protein</fullName>
    </recommendedName>
</protein>
<dbReference type="AlphaFoldDB" id="A0A2J6QB08"/>
<dbReference type="InterPro" id="IPR052895">
    <property type="entry name" value="HetReg/Transcr_Mod"/>
</dbReference>
<dbReference type="OrthoDB" id="2157530at2759"/>